<dbReference type="eggNOG" id="COG3665">
    <property type="taxonomic scope" value="Bacteria"/>
</dbReference>
<gene>
    <name evidence="2" type="ordered locus">Sulku_0127</name>
</gene>
<feature type="domain" description="DUF1989" evidence="1">
    <location>
        <begin position="15"/>
        <end position="186"/>
    </location>
</feature>
<dbReference type="HOGENOM" id="CLU_079904_0_0_7"/>
<evidence type="ECO:0000259" key="1">
    <source>
        <dbReference type="Pfam" id="PF09347"/>
    </source>
</evidence>
<keyword evidence="3" id="KW-1185">Reference proteome</keyword>
<dbReference type="NCBIfam" id="TIGR03425">
    <property type="entry name" value="urea_degr_2"/>
    <property type="match status" value="1"/>
</dbReference>
<reference evidence="2 3" key="1">
    <citation type="journal article" date="2012" name="Stand. Genomic Sci.">
        <title>Complete genome sequence of the sulfur compounds oxidizing chemolithoautotroph Sulfuricurvum kujiense type strain (YK-1(T)).</title>
        <authorList>
            <person name="Han C."/>
            <person name="Kotsyurbenko O."/>
            <person name="Chertkov O."/>
            <person name="Held B."/>
            <person name="Lapidus A."/>
            <person name="Nolan M."/>
            <person name="Lucas S."/>
            <person name="Hammon N."/>
            <person name="Deshpande S."/>
            <person name="Cheng J.F."/>
            <person name="Tapia R."/>
            <person name="Goodwin L.A."/>
            <person name="Pitluck S."/>
            <person name="Liolios K."/>
            <person name="Pagani I."/>
            <person name="Ivanova N."/>
            <person name="Mavromatis K."/>
            <person name="Mikhailova N."/>
            <person name="Pati A."/>
            <person name="Chen A."/>
            <person name="Palaniappan K."/>
            <person name="Land M."/>
            <person name="Hauser L."/>
            <person name="Chang Y.J."/>
            <person name="Jeffries C.D."/>
            <person name="Brambilla E.M."/>
            <person name="Rohde M."/>
            <person name="Spring S."/>
            <person name="Sikorski J."/>
            <person name="Goker M."/>
            <person name="Woyke T."/>
            <person name="Bristow J."/>
            <person name="Eisen J.A."/>
            <person name="Markowitz V."/>
            <person name="Hugenholtz P."/>
            <person name="Kyrpides N.C."/>
            <person name="Klenk H.P."/>
            <person name="Detter J.C."/>
        </authorList>
    </citation>
    <scope>NUCLEOTIDE SEQUENCE [LARGE SCALE GENOMIC DNA]</scope>
    <source>
        <strain evidence="3">ATCC BAA-921 / DSM 16994 / JCM 11577 / YK-1</strain>
    </source>
</reference>
<name>E4TWW3_SULKY</name>
<dbReference type="Pfam" id="PF09347">
    <property type="entry name" value="DUF1989"/>
    <property type="match status" value="1"/>
</dbReference>
<dbReference type="InterPro" id="IPR017792">
    <property type="entry name" value="UAAP1"/>
</dbReference>
<dbReference type="AlphaFoldDB" id="E4TWW3"/>
<proteinExistence type="predicted"/>
<dbReference type="STRING" id="709032.Sulku_0127"/>
<protein>
    <submittedName>
        <fullName evidence="2">Urea carboxylase-associated protein 2</fullName>
    </submittedName>
</protein>
<dbReference type="PANTHER" id="PTHR31527">
    <property type="entry name" value="RE64534P"/>
    <property type="match status" value="1"/>
</dbReference>
<sequence length="251" mass="28238">MMKPLSPETILFDEVLPGGGRWSKIIRKGQVLRILNTEATSGLSALFYNVHERTERYNAADTVKIQYNAYLKQGKALYSDMGRILMSIIEDSCETHDTVCGYTMAADVEKLCGLGNYQAKRNCYYKNDFDNFLVEVGKYGMGRRDIMPCLNLFADAKIGERGELIFREDTVPAGSFIELRAEMDVLVILSNTVHVLSTNETYDVKPVNLTVYQGDAVAEDDICVIDSERSERAFVNTRNYMKQFTQGGGNV</sequence>
<dbReference type="InterPro" id="IPR018959">
    <property type="entry name" value="DUF1989"/>
</dbReference>
<dbReference type="Proteomes" id="UP000008721">
    <property type="component" value="Chromosome"/>
</dbReference>
<dbReference type="KEGG" id="sku:Sulku_0127"/>
<dbReference type="EMBL" id="CP002355">
    <property type="protein sequence ID" value="ADR32794.1"/>
    <property type="molecule type" value="Genomic_DNA"/>
</dbReference>
<evidence type="ECO:0000313" key="3">
    <source>
        <dbReference type="Proteomes" id="UP000008721"/>
    </source>
</evidence>
<organism evidence="2 3">
    <name type="scientific">Sulfuricurvum kujiense (strain ATCC BAA-921 / DSM 16994 / JCM 11577 / YK-1)</name>
    <dbReference type="NCBI Taxonomy" id="709032"/>
    <lineage>
        <taxon>Bacteria</taxon>
        <taxon>Pseudomonadati</taxon>
        <taxon>Campylobacterota</taxon>
        <taxon>Epsilonproteobacteria</taxon>
        <taxon>Campylobacterales</taxon>
        <taxon>Sulfurimonadaceae</taxon>
        <taxon>Sulfuricurvum</taxon>
    </lineage>
</organism>
<accession>E4TWW3</accession>
<evidence type="ECO:0000313" key="2">
    <source>
        <dbReference type="EMBL" id="ADR32794.1"/>
    </source>
</evidence>
<dbReference type="PANTHER" id="PTHR31527:SF0">
    <property type="entry name" value="RE64534P"/>
    <property type="match status" value="1"/>
</dbReference>